<accession>A0A836BZK5</accession>
<dbReference type="SUPFAM" id="SSF52047">
    <property type="entry name" value="RNI-like"/>
    <property type="match status" value="1"/>
</dbReference>
<comment type="caution">
    <text evidence="1">The sequence shown here is derived from an EMBL/GenBank/DDBJ whole genome shotgun (WGS) entry which is preliminary data.</text>
</comment>
<proteinExistence type="predicted"/>
<gene>
    <name evidence="1" type="ORF">HYH03_007000</name>
</gene>
<organism evidence="1 2">
    <name type="scientific">Edaphochlamys debaryana</name>
    <dbReference type="NCBI Taxonomy" id="47281"/>
    <lineage>
        <taxon>Eukaryota</taxon>
        <taxon>Viridiplantae</taxon>
        <taxon>Chlorophyta</taxon>
        <taxon>core chlorophytes</taxon>
        <taxon>Chlorophyceae</taxon>
        <taxon>CS clade</taxon>
        <taxon>Chlamydomonadales</taxon>
        <taxon>Chlamydomonadales incertae sedis</taxon>
        <taxon>Edaphochlamys</taxon>
    </lineage>
</organism>
<dbReference type="OrthoDB" id="562527at2759"/>
<keyword evidence="2" id="KW-1185">Reference proteome</keyword>
<protein>
    <submittedName>
        <fullName evidence="1">Uncharacterized protein</fullName>
    </submittedName>
</protein>
<evidence type="ECO:0000313" key="1">
    <source>
        <dbReference type="EMBL" id="KAG2494755.1"/>
    </source>
</evidence>
<evidence type="ECO:0000313" key="2">
    <source>
        <dbReference type="Proteomes" id="UP000612055"/>
    </source>
</evidence>
<reference evidence="1" key="1">
    <citation type="journal article" date="2020" name="bioRxiv">
        <title>Comparative genomics of Chlamydomonas.</title>
        <authorList>
            <person name="Craig R.J."/>
            <person name="Hasan A.R."/>
            <person name="Ness R.W."/>
            <person name="Keightley P.D."/>
        </authorList>
    </citation>
    <scope>NUCLEOTIDE SEQUENCE</scope>
    <source>
        <strain evidence="1">CCAP 11/70</strain>
    </source>
</reference>
<sequence length="598" mass="63920">MPQVPNLERWSRLCSLEVVLDLVWTEESEDLGSCQVQLQTLLFLPLTGQSLAARQRITSLAIRWEDSDTLIHNHDERLEALPPLAISALPLWFPSLKDLNLDVPLSTAAPLHMRYMYDALATLPYLESLRVPDCSALDGIGALRNSLKRLRLQGADVMVVSLERPEDVARLTQLSRLEYLKLGNGRCTESILHELLNTLPVGKPAFELILDCTCPYLNEPLEGTWDFSFRSGAIHSIDYAGGIERLPTAISSVLLQCGALGQRLELLTLSHLWLRAEPLTPERAEPLQALIKRCGRVELERASFPGQPARASLLQAMQLLGAPKALAWACLEDRIELSMAALEDPAPAQEPAAEATAALPEPSEVLQRSVDSLAAAAAAASQAAGGGRNSTRVLLARGSLVGALAFTPGAILPWLAELARAGSAPAAEGGDTQRAAFVQVLPGASAMLVGCKQEPGAAAALLSAAAAAAQQQPPGMLEVMLVGAKWSERNAASVLRSHLQRVMQEALDAVPGIGLAAGLEVGWSRHDQAVPTDARHSPDGWITTAGFMTAARNAGLTLSRAEYLALERALTKDTMGRINYLQLEALVSAVAGAEAEGK</sequence>
<dbReference type="Proteomes" id="UP000612055">
    <property type="component" value="Unassembled WGS sequence"/>
</dbReference>
<dbReference type="EMBL" id="JAEHOE010000028">
    <property type="protein sequence ID" value="KAG2494755.1"/>
    <property type="molecule type" value="Genomic_DNA"/>
</dbReference>
<name>A0A836BZK5_9CHLO</name>
<dbReference type="AlphaFoldDB" id="A0A836BZK5"/>